<dbReference type="InterPro" id="IPR032675">
    <property type="entry name" value="LRR_dom_sf"/>
</dbReference>
<organism evidence="2 3">
    <name type="scientific">Emergomyces africanus</name>
    <dbReference type="NCBI Taxonomy" id="1955775"/>
    <lineage>
        <taxon>Eukaryota</taxon>
        <taxon>Fungi</taxon>
        <taxon>Dikarya</taxon>
        <taxon>Ascomycota</taxon>
        <taxon>Pezizomycotina</taxon>
        <taxon>Eurotiomycetes</taxon>
        <taxon>Eurotiomycetidae</taxon>
        <taxon>Onygenales</taxon>
        <taxon>Ajellomycetaceae</taxon>
        <taxon>Emergomyces</taxon>
    </lineage>
</organism>
<keyword evidence="3" id="KW-1185">Reference proteome</keyword>
<dbReference type="PROSITE" id="PS50181">
    <property type="entry name" value="FBOX"/>
    <property type="match status" value="1"/>
</dbReference>
<dbReference type="AlphaFoldDB" id="A0A1B7P4T2"/>
<dbReference type="PANTHER" id="PTHR38926">
    <property type="entry name" value="F-BOX DOMAIN CONTAINING PROTEIN, EXPRESSED"/>
    <property type="match status" value="1"/>
</dbReference>
<evidence type="ECO:0000313" key="3">
    <source>
        <dbReference type="Proteomes" id="UP000091918"/>
    </source>
</evidence>
<dbReference type="SUPFAM" id="SSF52047">
    <property type="entry name" value="RNI-like"/>
    <property type="match status" value="1"/>
</dbReference>
<dbReference type="Gene3D" id="1.20.1280.50">
    <property type="match status" value="1"/>
</dbReference>
<dbReference type="InterPro" id="IPR011990">
    <property type="entry name" value="TPR-like_helical_dom_sf"/>
</dbReference>
<dbReference type="Proteomes" id="UP000091918">
    <property type="component" value="Unassembled WGS sequence"/>
</dbReference>
<proteinExistence type="predicted"/>
<feature type="domain" description="F-box" evidence="1">
    <location>
        <begin position="126"/>
        <end position="173"/>
    </location>
</feature>
<dbReference type="PANTHER" id="PTHR38926:SF5">
    <property type="entry name" value="F-BOX AND LEUCINE-RICH REPEAT PROTEIN 6"/>
    <property type="match status" value="1"/>
</dbReference>
<dbReference type="STRING" id="1658172.A0A1B7P4T2"/>
<evidence type="ECO:0000313" key="2">
    <source>
        <dbReference type="EMBL" id="OAX84036.1"/>
    </source>
</evidence>
<dbReference type="Pfam" id="PF12937">
    <property type="entry name" value="F-box-like"/>
    <property type="match status" value="1"/>
</dbReference>
<dbReference type="SMART" id="SM00256">
    <property type="entry name" value="FBOX"/>
    <property type="match status" value="1"/>
</dbReference>
<sequence length="563" mass="64062">MHNLCKLTGKLNTVAPTFTELLMPSPRQVYRCKSLIRILDNRAATHCKLRALSSGLLDGRRMIKENKRDCRGYLRTAKILQLMDKHESAMQTYQYALRVLPASNPGHQQIKELAAKLEKRLKKFFADPFALLPLELVSMVLEYLDLKSLLSAVRVSKHWNMVLNSLPKLWTHLDLSKAKRKTVSLKSIQAFLRRSNWGLTRASLVNLQPADFPKLMTGLQRIPSLEHLELLGSFIPELDVAPVYTLSSLKTLVCSEPSKMTFGLFKKVLSGCPLLERVEVHVKPAPLHEYETFPAPLPNLRSLTIFGFDYNRHPHFSSPLNLYFLQNATTLFDITPNLEELYLICKTCFVMRDVLKVSNIPNLKRLGLLGITFDDYPELPDSLERLSLSMSSHSTQHVLSSRNLSAMAPNLKTLILNRFHDDELGPFLMAFTESKPSLTHLDLEGCCLHVEDLLITMMRGNLENLTSLNIAGLAEIDDKVIANIIDMVPNLKELDISRTQVKEHSVKRLIDSDKLKIEKLVVHRMETPFSREFIDYARSKGVEIPPPMNFESVGKRPAPQLRR</sequence>
<gene>
    <name evidence="2" type="ORF">ACJ72_01595</name>
</gene>
<evidence type="ECO:0000259" key="1">
    <source>
        <dbReference type="PROSITE" id="PS50181"/>
    </source>
</evidence>
<dbReference type="OrthoDB" id="629492at2759"/>
<accession>A0A1B7P4T2</accession>
<dbReference type="Gene3D" id="1.25.40.10">
    <property type="entry name" value="Tetratricopeptide repeat domain"/>
    <property type="match status" value="1"/>
</dbReference>
<dbReference type="InterPro" id="IPR036047">
    <property type="entry name" value="F-box-like_dom_sf"/>
</dbReference>
<dbReference type="SUPFAM" id="SSF48452">
    <property type="entry name" value="TPR-like"/>
    <property type="match status" value="1"/>
</dbReference>
<dbReference type="Gene3D" id="3.80.10.10">
    <property type="entry name" value="Ribonuclease Inhibitor"/>
    <property type="match status" value="1"/>
</dbReference>
<name>A0A1B7P4T2_9EURO</name>
<dbReference type="InterPro" id="IPR001810">
    <property type="entry name" value="F-box_dom"/>
</dbReference>
<protein>
    <recommendedName>
        <fullName evidence="1">F-box domain-containing protein</fullName>
    </recommendedName>
</protein>
<reference evidence="2 3" key="1">
    <citation type="submission" date="2015-07" db="EMBL/GenBank/DDBJ databases">
        <title>Emmonsia species relationships and genome sequence.</title>
        <authorList>
            <person name="Cuomo C.A."/>
            <person name="Schwartz I.S."/>
            <person name="Kenyon C."/>
            <person name="de Hoog G.S."/>
            <person name="Govender N.P."/>
            <person name="Botha A."/>
            <person name="Moreno L."/>
            <person name="de Vries M."/>
            <person name="Munoz J.F."/>
            <person name="Stielow J.B."/>
        </authorList>
    </citation>
    <scope>NUCLEOTIDE SEQUENCE [LARGE SCALE GENOMIC DNA]</scope>
    <source>
        <strain evidence="2 3">CBS 136260</strain>
    </source>
</reference>
<dbReference type="EMBL" id="LGUA01000110">
    <property type="protein sequence ID" value="OAX84036.1"/>
    <property type="molecule type" value="Genomic_DNA"/>
</dbReference>
<comment type="caution">
    <text evidence="2">The sequence shown here is derived from an EMBL/GenBank/DDBJ whole genome shotgun (WGS) entry which is preliminary data.</text>
</comment>
<dbReference type="SUPFAM" id="SSF81383">
    <property type="entry name" value="F-box domain"/>
    <property type="match status" value="1"/>
</dbReference>